<dbReference type="VEuPathDB" id="FungiDB:AMAG_10719"/>
<proteinExistence type="predicted"/>
<keyword evidence="3" id="KW-1185">Reference proteome</keyword>
<sequence>MTNPFAGYPSIAVSPAYPTAPAPAPPMSTAFPAPTAPPLPPRSTRPASMHSVLDADELALMAAPRPRSNSTEPRDRSAAAVATRTGGASLEPPAYSMFPSAGETLVESTVRPPPVMPPRPVVPAPPSGAWTAPQVAAWTAPVPNLTLDRATQTMLDRAIPYLHDPERAFPPALVAPPPVLYVQPVSMAPIPGTTIHYAPASGGAHYLTASAARSRLSLTILPVLPGVDPVTTGVPDPSPALTRMIAYLHPRTLNPRVATGAYRTSADKLDFLDVAMGPGVVPSAAMGSASALPPQPWPPGVTIVRCPRVWAAWAMSRGKDRRTGKTPRRHYVAVGIPAAAYRGTPPPGPHGGVLVAWVDAHGKMDSVLASALLQALVFSMALPG</sequence>
<dbReference type="Proteomes" id="UP000054350">
    <property type="component" value="Unassembled WGS sequence"/>
</dbReference>
<dbReference type="OrthoDB" id="5566306at2759"/>
<protein>
    <submittedName>
        <fullName evidence="2">Uncharacterized protein</fullName>
    </submittedName>
</protein>
<dbReference type="EMBL" id="GG745346">
    <property type="protein sequence ID" value="KNE65055.1"/>
    <property type="molecule type" value="Genomic_DNA"/>
</dbReference>
<evidence type="ECO:0000313" key="2">
    <source>
        <dbReference type="EMBL" id="KNE65055.1"/>
    </source>
</evidence>
<evidence type="ECO:0000256" key="1">
    <source>
        <dbReference type="SAM" id="MobiDB-lite"/>
    </source>
</evidence>
<reference evidence="2 3" key="1">
    <citation type="submission" date="2009-11" db="EMBL/GenBank/DDBJ databases">
        <title>Annotation of Allomyces macrogynus ATCC 38327.</title>
        <authorList>
            <consortium name="The Broad Institute Genome Sequencing Platform"/>
            <person name="Russ C."/>
            <person name="Cuomo C."/>
            <person name="Burger G."/>
            <person name="Gray M.W."/>
            <person name="Holland P.W.H."/>
            <person name="King N."/>
            <person name="Lang F.B.F."/>
            <person name="Roger A.J."/>
            <person name="Ruiz-Trillo I."/>
            <person name="Young S.K."/>
            <person name="Zeng Q."/>
            <person name="Gargeya S."/>
            <person name="Fitzgerald M."/>
            <person name="Haas B."/>
            <person name="Abouelleil A."/>
            <person name="Alvarado L."/>
            <person name="Arachchi H.M."/>
            <person name="Berlin A."/>
            <person name="Chapman S.B."/>
            <person name="Gearin G."/>
            <person name="Goldberg J."/>
            <person name="Griggs A."/>
            <person name="Gujja S."/>
            <person name="Hansen M."/>
            <person name="Heiman D."/>
            <person name="Howarth C."/>
            <person name="Larimer J."/>
            <person name="Lui A."/>
            <person name="MacDonald P.J.P."/>
            <person name="McCowen C."/>
            <person name="Montmayeur A."/>
            <person name="Murphy C."/>
            <person name="Neiman D."/>
            <person name="Pearson M."/>
            <person name="Priest M."/>
            <person name="Roberts A."/>
            <person name="Saif S."/>
            <person name="Shea T."/>
            <person name="Sisk P."/>
            <person name="Stolte C."/>
            <person name="Sykes S."/>
            <person name="Wortman J."/>
            <person name="Nusbaum C."/>
            <person name="Birren B."/>
        </authorList>
    </citation>
    <scope>NUCLEOTIDE SEQUENCE [LARGE SCALE GENOMIC DNA]</scope>
    <source>
        <strain evidence="2 3">ATCC 38327</strain>
    </source>
</reference>
<name>A0A0L0SRR4_ALLM3</name>
<accession>A0A0L0SRR4</accession>
<evidence type="ECO:0000313" key="3">
    <source>
        <dbReference type="Proteomes" id="UP000054350"/>
    </source>
</evidence>
<reference evidence="3" key="2">
    <citation type="submission" date="2009-11" db="EMBL/GenBank/DDBJ databases">
        <title>The Genome Sequence of Allomyces macrogynus strain ATCC 38327.</title>
        <authorList>
            <consortium name="The Broad Institute Genome Sequencing Platform"/>
            <person name="Russ C."/>
            <person name="Cuomo C."/>
            <person name="Shea T."/>
            <person name="Young S.K."/>
            <person name="Zeng Q."/>
            <person name="Koehrsen M."/>
            <person name="Haas B."/>
            <person name="Borodovsky M."/>
            <person name="Guigo R."/>
            <person name="Alvarado L."/>
            <person name="Berlin A."/>
            <person name="Borenstein D."/>
            <person name="Chen Z."/>
            <person name="Engels R."/>
            <person name="Freedman E."/>
            <person name="Gellesch M."/>
            <person name="Goldberg J."/>
            <person name="Griggs A."/>
            <person name="Gujja S."/>
            <person name="Heiman D."/>
            <person name="Hepburn T."/>
            <person name="Howarth C."/>
            <person name="Jen D."/>
            <person name="Larson L."/>
            <person name="Lewis B."/>
            <person name="Mehta T."/>
            <person name="Park D."/>
            <person name="Pearson M."/>
            <person name="Roberts A."/>
            <person name="Saif S."/>
            <person name="Shenoy N."/>
            <person name="Sisk P."/>
            <person name="Stolte C."/>
            <person name="Sykes S."/>
            <person name="Walk T."/>
            <person name="White J."/>
            <person name="Yandava C."/>
            <person name="Burger G."/>
            <person name="Gray M.W."/>
            <person name="Holland P.W.H."/>
            <person name="King N."/>
            <person name="Lang F.B.F."/>
            <person name="Roger A.J."/>
            <person name="Ruiz-Trillo I."/>
            <person name="Lander E."/>
            <person name="Nusbaum C."/>
        </authorList>
    </citation>
    <scope>NUCLEOTIDE SEQUENCE [LARGE SCALE GENOMIC DNA]</scope>
    <source>
        <strain evidence="3">ATCC 38327</strain>
    </source>
</reference>
<feature type="region of interest" description="Disordered" evidence="1">
    <location>
        <begin position="1"/>
        <end position="56"/>
    </location>
</feature>
<organism evidence="2 3">
    <name type="scientific">Allomyces macrogynus (strain ATCC 38327)</name>
    <name type="common">Allomyces javanicus var. macrogynus</name>
    <dbReference type="NCBI Taxonomy" id="578462"/>
    <lineage>
        <taxon>Eukaryota</taxon>
        <taxon>Fungi</taxon>
        <taxon>Fungi incertae sedis</taxon>
        <taxon>Blastocladiomycota</taxon>
        <taxon>Blastocladiomycetes</taxon>
        <taxon>Blastocladiales</taxon>
        <taxon>Blastocladiaceae</taxon>
        <taxon>Allomyces</taxon>
    </lineage>
</organism>
<gene>
    <name evidence="2" type="ORF">AMAG_10719</name>
</gene>
<feature type="compositionally biased region" description="Pro residues" evidence="1">
    <location>
        <begin position="34"/>
        <end position="43"/>
    </location>
</feature>
<dbReference type="AlphaFoldDB" id="A0A0L0SRR4"/>